<evidence type="ECO:0000313" key="2">
    <source>
        <dbReference type="Proteomes" id="UP000613193"/>
    </source>
</evidence>
<name>A0A934UMX5_9SPHI</name>
<dbReference type="RefSeq" id="WP_200065776.1">
    <property type="nucleotide sequence ID" value="NZ_JAEHFW010000001.1"/>
</dbReference>
<comment type="caution">
    <text evidence="1">The sequence shown here is derived from an EMBL/GenBank/DDBJ whole genome shotgun (WGS) entry which is preliminary data.</text>
</comment>
<dbReference type="EMBL" id="JAEHFW010000001">
    <property type="protein sequence ID" value="MBK0379342.1"/>
    <property type="molecule type" value="Genomic_DNA"/>
</dbReference>
<proteinExistence type="predicted"/>
<accession>A0A934UMX5</accession>
<dbReference type="AlphaFoldDB" id="A0A934UMX5"/>
<protein>
    <submittedName>
        <fullName evidence="1">Uncharacterized protein</fullName>
    </submittedName>
</protein>
<sequence>MIYFSNYFRVQEDIIDRYGAFNISLINDLPLFIDPFLLFGSQKKEYQQLHKEIVDYLIFLREKAALGNISDGEKKAWFMFPEVEQTWLGFSVIGNSGRGLGPKFANSLSINMPVVFADLGEEKISQTSHLEKAALFQIGIGKDNISDFTTNLIKRYLLEYTEKFTLSHIAAADRAKFKVDKVYFDYDLKRWMPKEFTLPLFQDDYVLLTPVEILTKDENWINGGDLHSQFHKVCNSIANSQLRSEVNNYFSNKLPRITKSHPKITQKEKSAAIIETLNKFPKIIDYYIKLKEGNKDGAKRMSKQKVEEVKSLFVNSVTRLLDKLKENTEFFVPTTEDSFTASLKRVNFMKHVIEKNDGYRIFYVKGQPIKREQDVQIIFRLTWHASTFDVNREVNNGRGPVDYAVSKGAADKTLVEFKLASNSQLKKNLQNQVSIYEEANNTTKSITVIVYFTLYELQSLKLLLKELKLTENKSIILIDARSDNKTSASKA</sequence>
<keyword evidence="2" id="KW-1185">Reference proteome</keyword>
<organism evidence="1 2">
    <name type="scientific">Mucilaginibacter segetis</name>
    <dbReference type="NCBI Taxonomy" id="2793071"/>
    <lineage>
        <taxon>Bacteria</taxon>
        <taxon>Pseudomonadati</taxon>
        <taxon>Bacteroidota</taxon>
        <taxon>Sphingobacteriia</taxon>
        <taxon>Sphingobacteriales</taxon>
        <taxon>Sphingobacteriaceae</taxon>
        <taxon>Mucilaginibacter</taxon>
    </lineage>
</organism>
<gene>
    <name evidence="1" type="ORF">I5M19_08495</name>
</gene>
<evidence type="ECO:0000313" key="1">
    <source>
        <dbReference type="EMBL" id="MBK0379342.1"/>
    </source>
</evidence>
<reference evidence="1" key="1">
    <citation type="submission" date="2020-12" db="EMBL/GenBank/DDBJ databases">
        <title>Bacterial novel species Mucilaginibacter sp. SD-g isolated from soil.</title>
        <authorList>
            <person name="Jung H.-Y."/>
        </authorList>
    </citation>
    <scope>NUCLEOTIDE SEQUENCE</scope>
    <source>
        <strain evidence="1">SD-g</strain>
    </source>
</reference>
<dbReference type="Proteomes" id="UP000613193">
    <property type="component" value="Unassembled WGS sequence"/>
</dbReference>